<name>A0A6L2J527_TANCI</name>
<gene>
    <name evidence="3" type="ORF">Tci_004091</name>
</gene>
<protein>
    <submittedName>
        <fullName evidence="3">Retrovirus-related Pol polyprotein from transposon TNT 1-94</fullName>
    </submittedName>
</protein>
<comment type="caution">
    <text evidence="3">The sequence shown here is derived from an EMBL/GenBank/DDBJ whole genome shotgun (WGS) entry which is preliminary data.</text>
</comment>
<evidence type="ECO:0000313" key="3">
    <source>
        <dbReference type="EMBL" id="GEU32113.1"/>
    </source>
</evidence>
<accession>A0A6L2J527</accession>
<feature type="compositionally biased region" description="Polar residues" evidence="1">
    <location>
        <begin position="389"/>
        <end position="398"/>
    </location>
</feature>
<dbReference type="InterPro" id="IPR013103">
    <property type="entry name" value="RVT_2"/>
</dbReference>
<evidence type="ECO:0000259" key="2">
    <source>
        <dbReference type="Pfam" id="PF07727"/>
    </source>
</evidence>
<feature type="domain" description="Reverse transcriptase Ty1/copia-type" evidence="2">
    <location>
        <begin position="12"/>
        <end position="158"/>
    </location>
</feature>
<proteinExistence type="predicted"/>
<organism evidence="3">
    <name type="scientific">Tanacetum cinerariifolium</name>
    <name type="common">Dalmatian daisy</name>
    <name type="synonym">Chrysanthemum cinerariifolium</name>
    <dbReference type="NCBI Taxonomy" id="118510"/>
    <lineage>
        <taxon>Eukaryota</taxon>
        <taxon>Viridiplantae</taxon>
        <taxon>Streptophyta</taxon>
        <taxon>Embryophyta</taxon>
        <taxon>Tracheophyta</taxon>
        <taxon>Spermatophyta</taxon>
        <taxon>Magnoliopsida</taxon>
        <taxon>eudicotyledons</taxon>
        <taxon>Gunneridae</taxon>
        <taxon>Pentapetalae</taxon>
        <taxon>asterids</taxon>
        <taxon>campanulids</taxon>
        <taxon>Asterales</taxon>
        <taxon>Asteraceae</taxon>
        <taxon>Asteroideae</taxon>
        <taxon>Anthemideae</taxon>
        <taxon>Anthemidinae</taxon>
        <taxon>Tanacetum</taxon>
    </lineage>
</organism>
<reference evidence="3" key="1">
    <citation type="journal article" date="2019" name="Sci. Rep.">
        <title>Draft genome of Tanacetum cinerariifolium, the natural source of mosquito coil.</title>
        <authorList>
            <person name="Yamashiro T."/>
            <person name="Shiraishi A."/>
            <person name="Satake H."/>
            <person name="Nakayama K."/>
        </authorList>
    </citation>
    <scope>NUCLEOTIDE SEQUENCE</scope>
</reference>
<dbReference type="EMBL" id="BKCJ010000321">
    <property type="protein sequence ID" value="GEU32113.1"/>
    <property type="molecule type" value="Genomic_DNA"/>
</dbReference>
<sequence length="398" mass="45460">MQEELNEFERLKVWKLVPRPERVMIITLKWIFRVKLDELGGVLKNKARLVARRYRQEEWINFVESFSPVARLEAIRIFISYAAYMNMIVYQIDVKTTFLNGILCEEVYVSQPDGFVDQDNPNHVYKLKKALYGKNHAPRAWPSLPKRTYMQLNKSFDTYEEALTWDFQHSPYDKEDTRNSQEYMNDLEEEYQARALLAKYKRQTKDFEAKYKKVKAKLATLTSASAPSSSSGKNKGLITKTFDWDEEEVSSNENEVTEVKALMALADEERVFVGKESSKNVLIKLISVSEQIPTQKKKILVIDQLTKDTSSSEPKDPVFVKSSADNSEVSITSSNKTTLSKAKVSTMSKHNTGKVPSNESQRNTTDHSVVVSDSLVTDYDSADDLQSVAPPSSTREAD</sequence>
<evidence type="ECO:0000256" key="1">
    <source>
        <dbReference type="SAM" id="MobiDB-lite"/>
    </source>
</evidence>
<dbReference type="AlphaFoldDB" id="A0A6L2J527"/>
<feature type="region of interest" description="Disordered" evidence="1">
    <location>
        <begin position="306"/>
        <end position="398"/>
    </location>
</feature>
<feature type="compositionally biased region" description="Polar residues" evidence="1">
    <location>
        <begin position="323"/>
        <end position="367"/>
    </location>
</feature>
<dbReference type="Pfam" id="PF07727">
    <property type="entry name" value="RVT_2"/>
    <property type="match status" value="1"/>
</dbReference>